<keyword evidence="4" id="KW-1003">Cell membrane</keyword>
<dbReference type="PROSITE" id="PS00211">
    <property type="entry name" value="ABC_TRANSPORTER_1"/>
    <property type="match status" value="1"/>
</dbReference>
<dbReference type="InterPro" id="IPR003439">
    <property type="entry name" value="ABC_transporter-like_ATP-bd"/>
</dbReference>
<dbReference type="GO" id="GO:0015833">
    <property type="term" value="P:peptide transport"/>
    <property type="evidence" value="ECO:0007669"/>
    <property type="project" value="InterPro"/>
</dbReference>
<dbReference type="GO" id="GO:0016887">
    <property type="term" value="F:ATP hydrolysis activity"/>
    <property type="evidence" value="ECO:0007669"/>
    <property type="project" value="InterPro"/>
</dbReference>
<dbReference type="FunFam" id="3.40.50.300:FF:000016">
    <property type="entry name" value="Oligopeptide ABC transporter ATP-binding component"/>
    <property type="match status" value="1"/>
</dbReference>
<keyword evidence="5" id="KW-0547">Nucleotide-binding</keyword>
<dbReference type="GO" id="GO:0005524">
    <property type="term" value="F:ATP binding"/>
    <property type="evidence" value="ECO:0007669"/>
    <property type="project" value="UniProtKB-KW"/>
</dbReference>
<dbReference type="NCBIfam" id="TIGR01727">
    <property type="entry name" value="oligo_HPY"/>
    <property type="match status" value="1"/>
</dbReference>
<dbReference type="KEGG" id="rfs:C1I64_15400"/>
<evidence type="ECO:0000256" key="3">
    <source>
        <dbReference type="ARBA" id="ARBA00022448"/>
    </source>
</evidence>
<dbReference type="InterPro" id="IPR050388">
    <property type="entry name" value="ABC_Ni/Peptide_Import"/>
</dbReference>
<dbReference type="Proteomes" id="UP000285317">
    <property type="component" value="Chromosome"/>
</dbReference>
<dbReference type="Pfam" id="PF00005">
    <property type="entry name" value="ABC_tran"/>
    <property type="match status" value="1"/>
</dbReference>
<keyword evidence="6 9" id="KW-0067">ATP-binding</keyword>
<evidence type="ECO:0000259" key="8">
    <source>
        <dbReference type="PROSITE" id="PS50893"/>
    </source>
</evidence>
<gene>
    <name evidence="9" type="ORF">C1I64_15400</name>
</gene>
<comment type="similarity">
    <text evidence="2">Belongs to the ABC transporter superfamily.</text>
</comment>
<keyword evidence="3" id="KW-0813">Transport</keyword>
<evidence type="ECO:0000313" key="9">
    <source>
        <dbReference type="EMBL" id="AZZ53279.1"/>
    </source>
</evidence>
<dbReference type="AlphaFoldDB" id="A0A3Q9V068"/>
<dbReference type="PANTHER" id="PTHR43297:SF2">
    <property type="entry name" value="DIPEPTIDE TRANSPORT ATP-BINDING PROTEIN DPPD"/>
    <property type="match status" value="1"/>
</dbReference>
<organism evidence="9 10">
    <name type="scientific">Rathayibacter festucae DSM 15932</name>
    <dbReference type="NCBI Taxonomy" id="1328866"/>
    <lineage>
        <taxon>Bacteria</taxon>
        <taxon>Bacillati</taxon>
        <taxon>Actinomycetota</taxon>
        <taxon>Actinomycetes</taxon>
        <taxon>Micrococcales</taxon>
        <taxon>Microbacteriaceae</taxon>
        <taxon>Rathayibacter</taxon>
    </lineage>
</organism>
<dbReference type="RefSeq" id="WP_127887804.1">
    <property type="nucleotide sequence ID" value="NZ_CP028137.1"/>
</dbReference>
<dbReference type="PANTHER" id="PTHR43297">
    <property type="entry name" value="OLIGOPEPTIDE TRANSPORT ATP-BINDING PROTEIN APPD"/>
    <property type="match status" value="1"/>
</dbReference>
<evidence type="ECO:0000256" key="5">
    <source>
        <dbReference type="ARBA" id="ARBA00022741"/>
    </source>
</evidence>
<evidence type="ECO:0000256" key="4">
    <source>
        <dbReference type="ARBA" id="ARBA00022475"/>
    </source>
</evidence>
<dbReference type="InterPro" id="IPR013563">
    <property type="entry name" value="Oligopep_ABC_C"/>
</dbReference>
<dbReference type="Gene3D" id="3.40.50.300">
    <property type="entry name" value="P-loop containing nucleotide triphosphate hydrolases"/>
    <property type="match status" value="1"/>
</dbReference>
<accession>A0A3Q9V068</accession>
<dbReference type="CDD" id="cd03257">
    <property type="entry name" value="ABC_NikE_OppD_transporters"/>
    <property type="match status" value="1"/>
</dbReference>
<evidence type="ECO:0000256" key="1">
    <source>
        <dbReference type="ARBA" id="ARBA00004202"/>
    </source>
</evidence>
<dbReference type="PROSITE" id="PS50893">
    <property type="entry name" value="ABC_TRANSPORTER_2"/>
    <property type="match status" value="1"/>
</dbReference>
<evidence type="ECO:0000256" key="7">
    <source>
        <dbReference type="ARBA" id="ARBA00023136"/>
    </source>
</evidence>
<dbReference type="Pfam" id="PF08352">
    <property type="entry name" value="oligo_HPY"/>
    <property type="match status" value="1"/>
</dbReference>
<dbReference type="InterPro" id="IPR003593">
    <property type="entry name" value="AAA+_ATPase"/>
</dbReference>
<dbReference type="SUPFAM" id="SSF52540">
    <property type="entry name" value="P-loop containing nucleoside triphosphate hydrolases"/>
    <property type="match status" value="1"/>
</dbReference>
<feature type="domain" description="ABC transporter" evidence="8">
    <location>
        <begin position="24"/>
        <end position="282"/>
    </location>
</feature>
<dbReference type="InterPro" id="IPR027417">
    <property type="entry name" value="P-loop_NTPase"/>
</dbReference>
<comment type="subcellular location">
    <subcellularLocation>
        <location evidence="1">Cell membrane</location>
        <topology evidence="1">Peripheral membrane protein</topology>
    </subcellularLocation>
</comment>
<dbReference type="GO" id="GO:0005886">
    <property type="term" value="C:plasma membrane"/>
    <property type="evidence" value="ECO:0007669"/>
    <property type="project" value="UniProtKB-SubCell"/>
</dbReference>
<sequence length="375" mass="40345">MSTSVTTSGSTAAGERVRRPLLSVRDLAISFENDDGAVEAIRGLSFDLHAGEVVAIVGESGSGKSVTARAILGLMGPSQRITGGSIEFSRIAEDGSAVVSDIAAMSERAIRREICGRRIAMVFQDALTCLDPTMSVGKQVMEGIQEHFGLGRREARARAIELLAEVGIDQPERRFKQFPHQLSGGMCQRVNIAIALSCNPDVLICDEPTTALDVTIQLRILELLKRLQADRGLSVIFITHDLGVVATVADHVNVMYAGRIIEQGTAEEVFYDPRHPYTWGLLSAMPDLTTDSPELFAIPGSPASLVNRPAGDPFAQRNPFALEIDFVQEPPLFDVGGGHRVASWLCHPDAPPVEMPAPLRAKIDAMLALSEGGRS</sequence>
<protein>
    <submittedName>
        <fullName evidence="9">Peptide ABC transporter ATP-binding protein</fullName>
    </submittedName>
</protein>
<name>A0A3Q9V068_9MICO</name>
<evidence type="ECO:0000256" key="6">
    <source>
        <dbReference type="ARBA" id="ARBA00022840"/>
    </source>
</evidence>
<reference evidence="9 10" key="1">
    <citation type="submission" date="2018-03" db="EMBL/GenBank/DDBJ databases">
        <title>Bacteriophage NCPPB3778 and a type I-E CRISPR drive the evolution of the US Biological Select Agent, Rathayibacter toxicus.</title>
        <authorList>
            <person name="Davis E.W.II."/>
            <person name="Tabima J.F."/>
            <person name="Weisberg A.J."/>
            <person name="Dantas Lopes L."/>
            <person name="Wiseman M.S."/>
            <person name="Wiseman M.S."/>
            <person name="Pupko T."/>
            <person name="Belcher M.S."/>
            <person name="Sechler A.J."/>
            <person name="Tancos M.A."/>
            <person name="Schroeder B.K."/>
            <person name="Murray T.D."/>
            <person name="Luster D.G."/>
            <person name="Schneider W.L."/>
            <person name="Rogers E."/>
            <person name="Andreote F.D."/>
            <person name="Grunwald N.J."/>
            <person name="Putnam M.L."/>
            <person name="Chang J.H."/>
        </authorList>
    </citation>
    <scope>NUCLEOTIDE SEQUENCE [LARGE SCALE GENOMIC DNA]</scope>
    <source>
        <strain evidence="9 10">DSM 15932</strain>
    </source>
</reference>
<dbReference type="EMBL" id="CP028137">
    <property type="protein sequence ID" value="AZZ53279.1"/>
    <property type="molecule type" value="Genomic_DNA"/>
</dbReference>
<keyword evidence="7" id="KW-0472">Membrane</keyword>
<evidence type="ECO:0000256" key="2">
    <source>
        <dbReference type="ARBA" id="ARBA00005417"/>
    </source>
</evidence>
<evidence type="ECO:0000313" key="10">
    <source>
        <dbReference type="Proteomes" id="UP000285317"/>
    </source>
</evidence>
<proteinExistence type="inferred from homology"/>
<dbReference type="InterPro" id="IPR017871">
    <property type="entry name" value="ABC_transporter-like_CS"/>
</dbReference>
<dbReference type="SMART" id="SM00382">
    <property type="entry name" value="AAA"/>
    <property type="match status" value="1"/>
</dbReference>